<proteinExistence type="predicted"/>
<dbReference type="InterPro" id="IPR021858">
    <property type="entry name" value="Fun_TF"/>
</dbReference>
<accession>A0A8H7WB62</accession>
<dbReference type="AlphaFoldDB" id="A0A8H7WB62"/>
<keyword evidence="4" id="KW-1185">Reference proteome</keyword>
<dbReference type="SUPFAM" id="SSF57701">
    <property type="entry name" value="Zn2/Cys6 DNA-binding domain"/>
    <property type="match status" value="1"/>
</dbReference>
<reference evidence="3" key="1">
    <citation type="submission" date="2021-02" db="EMBL/GenBank/DDBJ databases">
        <title>Genome sequence Cadophora malorum strain M34.</title>
        <authorList>
            <person name="Stefanovic E."/>
            <person name="Vu D."/>
            <person name="Scully C."/>
            <person name="Dijksterhuis J."/>
            <person name="Roader J."/>
            <person name="Houbraken J."/>
        </authorList>
    </citation>
    <scope>NUCLEOTIDE SEQUENCE</scope>
    <source>
        <strain evidence="3">M34</strain>
    </source>
</reference>
<sequence length="471" mass="52174">MVFLGKPSSDCLPCRKRTLRCDLHRSGCGQCKRAKLLCHGYRNPDELIVRDETMQTKQKALARRAGLSSSSPQTLQLSWDVRARGVFFSDYVFGFSRSCDVLAPLLEQAPATGHLAASVDAVSVAFMSFRTNAPLLRQLAKEKYVTALQKLGQALRFHEVSATDETLQSVLLLDLYEKLVNKDPVSSVAWMSHVVGAISLIKSCGDRFIATQTGRRLATRLAMTLAISCGAARLRIPDALISLRKDLSSCVGDTKWDFTAIVVDVVNLQADNASFPTSSSVEIAGRAKELDAQLESLETTLSTFWAPRSVSMSAHPLLFGSTYDIYQDHFVTQVRNAFRTVRLMLNSIIQKHCPPELSIPRNDATEAIKVLSEQICAAVTPFILSEDRQGNEARFSSLQTLQCYTLIPPLYIAGQLSSSHALREWAMHIMNHMAEAGRMKIAKDVANILRFTPEVDYWQIYSMVGCYALAA</sequence>
<dbReference type="InterPro" id="IPR001138">
    <property type="entry name" value="Zn2Cys6_DnaBD"/>
</dbReference>
<evidence type="ECO:0000256" key="1">
    <source>
        <dbReference type="ARBA" id="ARBA00023242"/>
    </source>
</evidence>
<dbReference type="SMART" id="SM00066">
    <property type="entry name" value="GAL4"/>
    <property type="match status" value="1"/>
</dbReference>
<dbReference type="OrthoDB" id="5429770at2759"/>
<name>A0A8H7WB62_9HELO</name>
<dbReference type="CDD" id="cd00067">
    <property type="entry name" value="GAL4"/>
    <property type="match status" value="1"/>
</dbReference>
<comment type="caution">
    <text evidence="3">The sequence shown here is derived from an EMBL/GenBank/DDBJ whole genome shotgun (WGS) entry which is preliminary data.</text>
</comment>
<dbReference type="PROSITE" id="PS50048">
    <property type="entry name" value="ZN2_CY6_FUNGAL_2"/>
    <property type="match status" value="1"/>
</dbReference>
<dbReference type="Proteomes" id="UP000664132">
    <property type="component" value="Unassembled WGS sequence"/>
</dbReference>
<dbReference type="PANTHER" id="PTHR38791">
    <property type="entry name" value="ZN(II)2CYS6 TRANSCRIPTION FACTOR (EUROFUNG)-RELATED-RELATED"/>
    <property type="match status" value="1"/>
</dbReference>
<evidence type="ECO:0000313" key="3">
    <source>
        <dbReference type="EMBL" id="KAG4421378.1"/>
    </source>
</evidence>
<dbReference type="Pfam" id="PF11951">
    <property type="entry name" value="Fungal_trans_2"/>
    <property type="match status" value="1"/>
</dbReference>
<evidence type="ECO:0000259" key="2">
    <source>
        <dbReference type="PROSITE" id="PS50048"/>
    </source>
</evidence>
<dbReference type="InterPro" id="IPR036864">
    <property type="entry name" value="Zn2-C6_fun-type_DNA-bd_sf"/>
</dbReference>
<feature type="domain" description="Zn(2)-C6 fungal-type" evidence="2">
    <location>
        <begin position="10"/>
        <end position="38"/>
    </location>
</feature>
<keyword evidence="1" id="KW-0539">Nucleus</keyword>
<dbReference type="GO" id="GO:0000981">
    <property type="term" value="F:DNA-binding transcription factor activity, RNA polymerase II-specific"/>
    <property type="evidence" value="ECO:0007669"/>
    <property type="project" value="InterPro"/>
</dbReference>
<gene>
    <name evidence="3" type="ORF">IFR04_005437</name>
</gene>
<organism evidence="3 4">
    <name type="scientific">Cadophora malorum</name>
    <dbReference type="NCBI Taxonomy" id="108018"/>
    <lineage>
        <taxon>Eukaryota</taxon>
        <taxon>Fungi</taxon>
        <taxon>Dikarya</taxon>
        <taxon>Ascomycota</taxon>
        <taxon>Pezizomycotina</taxon>
        <taxon>Leotiomycetes</taxon>
        <taxon>Helotiales</taxon>
        <taxon>Ploettnerulaceae</taxon>
        <taxon>Cadophora</taxon>
    </lineage>
</organism>
<evidence type="ECO:0000313" key="4">
    <source>
        <dbReference type="Proteomes" id="UP000664132"/>
    </source>
</evidence>
<dbReference type="GO" id="GO:0008270">
    <property type="term" value="F:zinc ion binding"/>
    <property type="evidence" value="ECO:0007669"/>
    <property type="project" value="InterPro"/>
</dbReference>
<dbReference type="PANTHER" id="PTHR38791:SF1">
    <property type="entry name" value="TRANSCRIPTION FACTOR, PUTATIVE-RELATED"/>
    <property type="match status" value="1"/>
</dbReference>
<dbReference type="EMBL" id="JAFJYH010000066">
    <property type="protein sequence ID" value="KAG4421378.1"/>
    <property type="molecule type" value="Genomic_DNA"/>
</dbReference>
<dbReference type="InterPro" id="IPR053175">
    <property type="entry name" value="DHMBA_Reg_Transcription_Factor"/>
</dbReference>
<protein>
    <recommendedName>
        <fullName evidence="2">Zn(2)-C6 fungal-type domain-containing protein</fullName>
    </recommendedName>
</protein>